<protein>
    <recommendedName>
        <fullName evidence="5">5'-nucleotidase</fullName>
    </recommendedName>
</protein>
<dbReference type="STRING" id="1048205.AB852_02390"/>
<keyword evidence="4" id="KW-1185">Reference proteome</keyword>
<dbReference type="Proteomes" id="UP000186455">
    <property type="component" value="Unassembled WGS sequence"/>
</dbReference>
<organism evidence="3 4">
    <name type="scientific">Streptomyces uncialis</name>
    <dbReference type="NCBI Taxonomy" id="1048205"/>
    <lineage>
        <taxon>Bacteria</taxon>
        <taxon>Bacillati</taxon>
        <taxon>Actinomycetota</taxon>
        <taxon>Actinomycetes</taxon>
        <taxon>Kitasatosporales</taxon>
        <taxon>Streptomycetaceae</taxon>
        <taxon>Streptomyces</taxon>
    </lineage>
</organism>
<dbReference type="EMBL" id="LFBV01000001">
    <property type="protein sequence ID" value="OKH95651.1"/>
    <property type="molecule type" value="Genomic_DNA"/>
</dbReference>
<reference evidence="3 4" key="1">
    <citation type="submission" date="2015-06" db="EMBL/GenBank/DDBJ databases">
        <title>Cloning and characterization of the uncialamcin biosynthetic gene cluster.</title>
        <authorList>
            <person name="Yan X."/>
            <person name="Huang T."/>
            <person name="Ge H."/>
            <person name="Shen B."/>
        </authorList>
    </citation>
    <scope>NUCLEOTIDE SEQUENCE [LARGE SCALE GENOMIC DNA]</scope>
    <source>
        <strain evidence="3 4">DCA2648</strain>
    </source>
</reference>
<evidence type="ECO:0000256" key="2">
    <source>
        <dbReference type="SAM" id="SignalP"/>
    </source>
</evidence>
<dbReference type="AlphaFoldDB" id="A0A1Q4VCU1"/>
<gene>
    <name evidence="3" type="ORF">AB852_02390</name>
</gene>
<comment type="caution">
    <text evidence="3">The sequence shown here is derived from an EMBL/GenBank/DDBJ whole genome shotgun (WGS) entry which is preliminary data.</text>
</comment>
<feature type="compositionally biased region" description="Polar residues" evidence="1">
    <location>
        <begin position="64"/>
        <end position="74"/>
    </location>
</feature>
<sequence length="74" mass="7153">MLATFSVVVAAGALGVVAGSQTAHADTGWGSRTVHSVPDTGWGPVAPAKAKPAGTVVRPADTGWGNSAPTAADA</sequence>
<feature type="region of interest" description="Disordered" evidence="1">
    <location>
        <begin position="24"/>
        <end position="74"/>
    </location>
</feature>
<evidence type="ECO:0008006" key="5">
    <source>
        <dbReference type="Google" id="ProtNLM"/>
    </source>
</evidence>
<evidence type="ECO:0000256" key="1">
    <source>
        <dbReference type="SAM" id="MobiDB-lite"/>
    </source>
</evidence>
<accession>A0A1Q4VCU1</accession>
<feature type="chain" id="PRO_5013247993" description="5'-nucleotidase" evidence="2">
    <location>
        <begin position="26"/>
        <end position="74"/>
    </location>
</feature>
<feature type="signal peptide" evidence="2">
    <location>
        <begin position="1"/>
        <end position="25"/>
    </location>
</feature>
<proteinExistence type="predicted"/>
<evidence type="ECO:0000313" key="4">
    <source>
        <dbReference type="Proteomes" id="UP000186455"/>
    </source>
</evidence>
<evidence type="ECO:0000313" key="3">
    <source>
        <dbReference type="EMBL" id="OKH95651.1"/>
    </source>
</evidence>
<keyword evidence="2" id="KW-0732">Signal</keyword>
<name>A0A1Q4VCU1_9ACTN</name>